<keyword evidence="1" id="KW-0614">Plasmid</keyword>
<dbReference type="GeneID" id="69973924"/>
<dbReference type="SMR" id="A0A0P0RNY5"/>
<proteinExistence type="predicted"/>
<evidence type="ECO:0000313" key="1">
    <source>
        <dbReference type="EMBL" id="ALL70458.1"/>
    </source>
</evidence>
<evidence type="ECO:0000313" key="2">
    <source>
        <dbReference type="Proteomes" id="UP000019146"/>
    </source>
</evidence>
<dbReference type="Proteomes" id="UP000019146">
    <property type="component" value="Plasmid unnamed"/>
</dbReference>
<accession>A0A0P0RNY5</accession>
<organism evidence="1 2">
    <name type="scientific">Paraburkholderia caribensis MBA4</name>
    <dbReference type="NCBI Taxonomy" id="1323664"/>
    <lineage>
        <taxon>Bacteria</taxon>
        <taxon>Pseudomonadati</taxon>
        <taxon>Pseudomonadota</taxon>
        <taxon>Betaproteobacteria</taxon>
        <taxon>Burkholderiales</taxon>
        <taxon>Burkholderiaceae</taxon>
        <taxon>Paraburkholderia</taxon>
    </lineage>
</organism>
<dbReference type="AlphaFoldDB" id="A0A0P0RNY5"/>
<gene>
    <name evidence="1" type="ORF">K788_0001205</name>
</gene>
<name>A0A0P0RNY5_9BURK</name>
<protein>
    <submittedName>
        <fullName evidence="1">Type III secretion protein</fullName>
    </submittedName>
</protein>
<reference evidence="1 2" key="1">
    <citation type="journal article" date="2014" name="Genome Announc.">
        <title>Draft Genome Sequence of the Haloacid-Degrading Burkholderia caribensis Strain MBA4.</title>
        <authorList>
            <person name="Pan Y."/>
            <person name="Kong K.F."/>
            <person name="Tsang J.S."/>
        </authorList>
    </citation>
    <scope>NUCLEOTIDE SEQUENCE [LARGE SCALE GENOMIC DNA]</scope>
    <source>
        <strain evidence="1 2">MBA4</strain>
        <plasmid evidence="2">Plasmid</plasmid>
    </source>
</reference>
<sequence length="80" mass="8803">MYEAIERHAQHFMALQNVVTAADADTRVAELRKALEESAEQLNHAADGTAADRDARARIYRGLVAASRIVGQLREDALRG</sequence>
<dbReference type="EMBL" id="CP012748">
    <property type="protein sequence ID" value="ALL70458.1"/>
    <property type="molecule type" value="Genomic_DNA"/>
</dbReference>
<dbReference type="KEGG" id="bcai:K788_0001205"/>
<dbReference type="RefSeq" id="WP_035994195.1">
    <property type="nucleotide sequence ID" value="NZ_CP012748.1"/>
</dbReference>
<geneLocation type="plasmid" evidence="2"/>